<dbReference type="EMBL" id="MG702567">
    <property type="protein sequence ID" value="AUO14984.1"/>
    <property type="molecule type" value="Genomic_DNA"/>
</dbReference>
<dbReference type="Proteomes" id="UP000267352">
    <property type="component" value="Segment"/>
</dbReference>
<sequence>MKAMETDISNAVIEVRASKVNPVQILPIAANFWDFVRAGNLLLMSNFV</sequence>
<accession>A0A2I6SBP1</accession>
<protein>
    <submittedName>
        <fullName evidence="1">WSSV134</fullName>
    </submittedName>
</protein>
<organism evidence="1">
    <name type="scientific">White spot syndrome virus</name>
    <dbReference type="NCBI Taxonomy" id="342409"/>
    <lineage>
        <taxon>Viruses</taxon>
        <taxon>Viruses incertae sedis</taxon>
        <taxon>Naldaviricetes</taxon>
        <taxon>Nimaviridae</taxon>
        <taxon>Whispovirus</taxon>
    </lineage>
</organism>
<proteinExistence type="predicted"/>
<name>A0A2I6SBP1_9VIRU</name>
<evidence type="ECO:0000313" key="1">
    <source>
        <dbReference type="EMBL" id="AUO14984.1"/>
    </source>
</evidence>
<reference evidence="1" key="1">
    <citation type="submission" date="2017-12" db="EMBL/GenBank/DDBJ databases">
        <authorList>
            <person name="Katneni V.K."/>
            <person name="Shekhar M.S."/>
            <person name="Otta S.K."/>
            <person name="Karthic K."/>
            <person name="Jangam A.K."/>
            <person name="Gopikrishna G."/>
            <person name="Vijayan K.K."/>
        </authorList>
    </citation>
    <scope>NUCLEOTIDE SEQUENCE [LARGE SCALE GENOMIC DNA]</scope>
    <source>
        <strain evidence="1">IN_AP4RU</strain>
    </source>
</reference>
<reference evidence="1" key="2">
    <citation type="journal article" date="2018" name="Genome Announc.">
        <title>First Report of a Complete Genome Sequence of White spot syndrome virus from India.</title>
        <authorList>
            <person name="Vinaya Kumar K."/>
            <person name="Shekhar M.S."/>
            <person name="Otta S.K."/>
            <person name="Karthic K."/>
            <person name="Ashok Kumar J."/>
            <person name="Gopikrishna G."/>
            <person name="Vijayan K.K."/>
        </authorList>
    </citation>
    <scope>NUCLEOTIDE SEQUENCE</scope>
    <source>
        <strain evidence="1">IN_AP4RU</strain>
    </source>
</reference>